<gene>
    <name evidence="2" type="ordered locus">HCH_00673</name>
</gene>
<dbReference type="SUPFAM" id="SSF103039">
    <property type="entry name" value="CheC-like"/>
    <property type="match status" value="1"/>
</dbReference>
<accession>Q2SP51</accession>
<dbReference type="STRING" id="349521.HCH_00673"/>
<proteinExistence type="predicted"/>
<dbReference type="EMBL" id="CP000155">
    <property type="protein sequence ID" value="ABC27573.1"/>
    <property type="molecule type" value="Genomic_DNA"/>
</dbReference>
<sequence>MFTRDQLDALQEIFNIAMGQGANRLARLVETFVVLSAPKLYSLKSQADPELIKRLGDTPIIATRQSFVGPLRGEVVIFFGMNGANELAELMGYSQDSDTQRVKEELILDVTNILVGACITGLSQQLNIGKSSFSTPGLLVEGKSVTEALENQRLPQDSEALLVEIQFKIEAHAFFCELLICIANESIASVITAVDKLLKGV</sequence>
<dbReference type="AlphaFoldDB" id="Q2SP51"/>
<keyword evidence="3" id="KW-1185">Reference proteome</keyword>
<dbReference type="InterPro" id="IPR051469">
    <property type="entry name" value="FliN/MopA/SpaO"/>
</dbReference>
<evidence type="ECO:0000313" key="3">
    <source>
        <dbReference type="Proteomes" id="UP000000238"/>
    </source>
</evidence>
<evidence type="ECO:0000256" key="1">
    <source>
        <dbReference type="ARBA" id="ARBA00022500"/>
    </source>
</evidence>
<name>Q2SP51_HAHCH</name>
<dbReference type="Proteomes" id="UP000000238">
    <property type="component" value="Chromosome"/>
</dbReference>
<dbReference type="KEGG" id="hch:HCH_00673"/>
<keyword evidence="1" id="KW-0145">Chemotaxis</keyword>
<dbReference type="PANTHER" id="PTHR43484">
    <property type="match status" value="1"/>
</dbReference>
<dbReference type="Gene3D" id="3.40.1550.10">
    <property type="entry name" value="CheC-like"/>
    <property type="match status" value="1"/>
</dbReference>
<reference evidence="2 3" key="1">
    <citation type="journal article" date="2005" name="Nucleic Acids Res.">
        <title>Genomic blueprint of Hahella chejuensis, a marine microbe producing an algicidal agent.</title>
        <authorList>
            <person name="Jeong H."/>
            <person name="Yim J.H."/>
            <person name="Lee C."/>
            <person name="Choi S.-H."/>
            <person name="Park Y.K."/>
            <person name="Yoon S.H."/>
            <person name="Hur C.-G."/>
            <person name="Kang H.-Y."/>
            <person name="Kim D."/>
            <person name="Lee H.H."/>
            <person name="Park K.H."/>
            <person name="Park S.-H."/>
            <person name="Park H.-S."/>
            <person name="Lee H.K."/>
            <person name="Oh T.K."/>
            <person name="Kim J.F."/>
        </authorList>
    </citation>
    <scope>NUCLEOTIDE SEQUENCE [LARGE SCALE GENOMIC DNA]</scope>
    <source>
        <strain evidence="2 3">KCTC 2396</strain>
    </source>
</reference>
<dbReference type="RefSeq" id="WP_011394650.1">
    <property type="nucleotide sequence ID" value="NC_007645.1"/>
</dbReference>
<organism evidence="2 3">
    <name type="scientific">Hahella chejuensis (strain KCTC 2396)</name>
    <dbReference type="NCBI Taxonomy" id="349521"/>
    <lineage>
        <taxon>Bacteria</taxon>
        <taxon>Pseudomonadati</taxon>
        <taxon>Pseudomonadota</taxon>
        <taxon>Gammaproteobacteria</taxon>
        <taxon>Oceanospirillales</taxon>
        <taxon>Hahellaceae</taxon>
        <taxon>Hahella</taxon>
    </lineage>
</organism>
<dbReference type="InterPro" id="IPR028976">
    <property type="entry name" value="CheC-like_sf"/>
</dbReference>
<dbReference type="HOGENOM" id="CLU_087860_0_1_6"/>
<dbReference type="CDD" id="cd17910">
    <property type="entry name" value="CheC_ClassII"/>
    <property type="match status" value="1"/>
</dbReference>
<dbReference type="eggNOG" id="COG1776">
    <property type="taxonomic scope" value="Bacteria"/>
</dbReference>
<dbReference type="PANTHER" id="PTHR43484:SF1">
    <property type="entry name" value="FLAGELLAR MOTOR SWITCH PROTEIN FLIN"/>
    <property type="match status" value="1"/>
</dbReference>
<evidence type="ECO:0000313" key="2">
    <source>
        <dbReference type="EMBL" id="ABC27573.1"/>
    </source>
</evidence>
<protein>
    <submittedName>
        <fullName evidence="2">Chemotaxis protein CheC, inhibitor of MCP methylation</fullName>
    </submittedName>
</protein>
<dbReference type="GO" id="GO:0006935">
    <property type="term" value="P:chemotaxis"/>
    <property type="evidence" value="ECO:0007669"/>
    <property type="project" value="UniProtKB-KW"/>
</dbReference>
<dbReference type="OrthoDB" id="281471at2"/>